<gene>
    <name evidence="5" type="ORF">VSH64_15955</name>
</gene>
<feature type="domain" description="PucR C-terminal helix-turn-helix" evidence="2">
    <location>
        <begin position="337"/>
        <end position="390"/>
    </location>
</feature>
<dbReference type="Pfam" id="PF13556">
    <property type="entry name" value="HTH_30"/>
    <property type="match status" value="1"/>
</dbReference>
<accession>A0ABZ1IGR8</accession>
<dbReference type="InterPro" id="IPR025736">
    <property type="entry name" value="PucR_C-HTH_dom"/>
</dbReference>
<dbReference type="Pfam" id="PF17853">
    <property type="entry name" value="GGDEF_2"/>
    <property type="match status" value="1"/>
</dbReference>
<dbReference type="InterPro" id="IPR025751">
    <property type="entry name" value="RsbRD_N_dom"/>
</dbReference>
<dbReference type="Pfam" id="PF14361">
    <property type="entry name" value="RsbRD_N"/>
    <property type="match status" value="1"/>
</dbReference>
<dbReference type="PANTHER" id="PTHR33744:SF1">
    <property type="entry name" value="DNA-BINDING TRANSCRIPTIONAL ACTIVATOR ADER"/>
    <property type="match status" value="1"/>
</dbReference>
<dbReference type="RefSeq" id="WP_326836381.1">
    <property type="nucleotide sequence ID" value="NZ_CP142149.1"/>
</dbReference>
<comment type="similarity">
    <text evidence="1">Belongs to the CdaR family.</text>
</comment>
<reference evidence="5 6" key="1">
    <citation type="journal article" date="2015" name="Int. J. Syst. Evol. Microbiol.">
        <title>Amycolatopsis rhabdoformis sp. nov., an actinomycete isolated from a tropical forest soil.</title>
        <authorList>
            <person name="Souza W.R."/>
            <person name="Silva R.E."/>
            <person name="Goodfellow M."/>
            <person name="Busarakam K."/>
            <person name="Figueiro F.S."/>
            <person name="Ferreira D."/>
            <person name="Rodrigues-Filho E."/>
            <person name="Moraes L.A.B."/>
            <person name="Zucchi T.D."/>
        </authorList>
    </citation>
    <scope>NUCLEOTIDE SEQUENCE [LARGE SCALE GENOMIC DNA]</scope>
    <source>
        <strain evidence="5 6">NCIMB 14900</strain>
    </source>
</reference>
<evidence type="ECO:0000313" key="6">
    <source>
        <dbReference type="Proteomes" id="UP001330812"/>
    </source>
</evidence>
<evidence type="ECO:0000259" key="2">
    <source>
        <dbReference type="Pfam" id="PF13556"/>
    </source>
</evidence>
<proteinExistence type="inferred from homology"/>
<dbReference type="EMBL" id="CP142149">
    <property type="protein sequence ID" value="WSE33582.1"/>
    <property type="molecule type" value="Genomic_DNA"/>
</dbReference>
<feature type="domain" description="CdaR GGDEF-like" evidence="4">
    <location>
        <begin position="177"/>
        <end position="288"/>
    </location>
</feature>
<evidence type="ECO:0000259" key="3">
    <source>
        <dbReference type="Pfam" id="PF14361"/>
    </source>
</evidence>
<sequence length="405" mass="44119">MERRPDMPAAAHVLASGVLGRVDDLTDELVRVINEQNPGYQQLNVVPEPDLWRSCHDNLERVLQLLGQDGDNVERVAQFYDAARATGQRRARQRLPLDDLLRSFRIGGRLVWQALIAQARAEHEMDADDLLDLATRVWELVDALSSQVAAAYHAAERALVRADEQRRAALWEGLLQGRASDAAFAYEASRIIRLPVEGPYAAVATEGRFATSDLTETLGRKLDESGLRSAWQGRADALVGLVSLAGSDTAALMAALAAVGGAVGVSLVVDGLAEVHTAYRQAVLALRTVPHGEPTAVCLADRLPEALLLSSPELTGSLMQQWLRGLLDLPGDERQILLQTLASWVETGGSATRAAQELHCHRNTVLNRVRRIETLTGRSLPGGEIPIELALVVRALPFLPPRRRS</sequence>
<evidence type="ECO:0000256" key="1">
    <source>
        <dbReference type="ARBA" id="ARBA00006754"/>
    </source>
</evidence>
<keyword evidence="6" id="KW-1185">Reference proteome</keyword>
<dbReference type="PANTHER" id="PTHR33744">
    <property type="entry name" value="CARBOHYDRATE DIACID REGULATOR"/>
    <property type="match status" value="1"/>
</dbReference>
<organism evidence="5 6">
    <name type="scientific">Amycolatopsis rhabdoformis</name>
    <dbReference type="NCBI Taxonomy" id="1448059"/>
    <lineage>
        <taxon>Bacteria</taxon>
        <taxon>Bacillati</taxon>
        <taxon>Actinomycetota</taxon>
        <taxon>Actinomycetes</taxon>
        <taxon>Pseudonocardiales</taxon>
        <taxon>Pseudonocardiaceae</taxon>
        <taxon>Amycolatopsis</taxon>
    </lineage>
</organism>
<name>A0ABZ1IGR8_9PSEU</name>
<protein>
    <submittedName>
        <fullName evidence="5">Helix-turn-helix domain-containing protein</fullName>
    </submittedName>
</protein>
<evidence type="ECO:0000259" key="4">
    <source>
        <dbReference type="Pfam" id="PF17853"/>
    </source>
</evidence>
<dbReference type="InterPro" id="IPR042070">
    <property type="entry name" value="PucR_C-HTH_sf"/>
</dbReference>
<dbReference type="InterPro" id="IPR051448">
    <property type="entry name" value="CdaR-like_regulators"/>
</dbReference>
<dbReference type="Proteomes" id="UP001330812">
    <property type="component" value="Chromosome"/>
</dbReference>
<dbReference type="Gene3D" id="1.10.10.2840">
    <property type="entry name" value="PucR C-terminal helix-turn-helix domain"/>
    <property type="match status" value="1"/>
</dbReference>
<evidence type="ECO:0000313" key="5">
    <source>
        <dbReference type="EMBL" id="WSE33582.1"/>
    </source>
</evidence>
<feature type="domain" description="RsbT co-antagonist protein RsbRD N-terminal" evidence="3">
    <location>
        <begin position="23"/>
        <end position="167"/>
    </location>
</feature>
<dbReference type="InterPro" id="IPR041522">
    <property type="entry name" value="CdaR_GGDEF"/>
</dbReference>